<evidence type="ECO:0000256" key="2">
    <source>
        <dbReference type="ARBA" id="ARBA00004496"/>
    </source>
</evidence>
<comment type="subcellular location">
    <subcellularLocation>
        <location evidence="2">Cytoplasm</location>
    </subcellularLocation>
    <subcellularLocation>
        <location evidence="1">Nucleus</location>
    </subcellularLocation>
</comment>
<evidence type="ECO:0000313" key="9">
    <source>
        <dbReference type="EMBL" id="VDN39241.1"/>
    </source>
</evidence>
<evidence type="ECO:0000256" key="5">
    <source>
        <dbReference type="ARBA" id="ARBA00020265"/>
    </source>
</evidence>
<dbReference type="Proteomes" id="UP000281553">
    <property type="component" value="Unassembled WGS sequence"/>
</dbReference>
<dbReference type="OrthoDB" id="289162at2759"/>
<dbReference type="PANTHER" id="PTHR12896:SF1">
    <property type="entry name" value="ELONGATOR COMPLEX PROTEIN 4"/>
    <property type="match status" value="1"/>
</dbReference>
<accession>A0A3P7P8Y3</accession>
<dbReference type="PANTHER" id="PTHR12896">
    <property type="entry name" value="PAX6 NEIGHBOR PROTEIN PAXNEB"/>
    <property type="match status" value="1"/>
</dbReference>
<evidence type="ECO:0000256" key="7">
    <source>
        <dbReference type="ARBA" id="ARBA00022694"/>
    </source>
</evidence>
<gene>
    <name evidence="9" type="ORF">DILT_LOCUS17805</name>
</gene>
<proteinExistence type="inferred from homology"/>
<evidence type="ECO:0000313" key="10">
    <source>
        <dbReference type="Proteomes" id="UP000281553"/>
    </source>
</evidence>
<comment type="similarity">
    <text evidence="4">Belongs to the ELP4 family.</text>
</comment>
<dbReference type="Pfam" id="PF05625">
    <property type="entry name" value="PAXNEB"/>
    <property type="match status" value="1"/>
</dbReference>
<keyword evidence="7" id="KW-0819">tRNA processing</keyword>
<name>A0A3P7P8Y3_DIBLA</name>
<dbReference type="Gene3D" id="3.40.50.300">
    <property type="entry name" value="P-loop containing nucleotide triphosphate hydrolases"/>
    <property type="match status" value="1"/>
</dbReference>
<keyword evidence="6" id="KW-0963">Cytoplasm</keyword>
<reference evidence="9 10" key="1">
    <citation type="submission" date="2018-11" db="EMBL/GenBank/DDBJ databases">
        <authorList>
            <consortium name="Pathogen Informatics"/>
        </authorList>
    </citation>
    <scope>NUCLEOTIDE SEQUENCE [LARGE SCALE GENOMIC DNA]</scope>
</reference>
<evidence type="ECO:0000256" key="8">
    <source>
        <dbReference type="ARBA" id="ARBA00023242"/>
    </source>
</evidence>
<dbReference type="InterPro" id="IPR008728">
    <property type="entry name" value="Elongator_complex_protein_4"/>
</dbReference>
<dbReference type="EMBL" id="UYRU01094902">
    <property type="protein sequence ID" value="VDN39241.1"/>
    <property type="molecule type" value="Genomic_DNA"/>
</dbReference>
<dbReference type="UniPathway" id="UPA00988"/>
<comment type="pathway">
    <text evidence="3">tRNA modification; 5-methoxycarbonylmethyl-2-thiouridine-tRNA biosynthesis.</text>
</comment>
<protein>
    <recommendedName>
        <fullName evidence="5">Elongator complex protein 4</fullName>
    </recommendedName>
</protein>
<evidence type="ECO:0000256" key="4">
    <source>
        <dbReference type="ARBA" id="ARBA00007573"/>
    </source>
</evidence>
<dbReference type="GO" id="GO:0002098">
    <property type="term" value="P:tRNA wobble uridine modification"/>
    <property type="evidence" value="ECO:0007669"/>
    <property type="project" value="InterPro"/>
</dbReference>
<dbReference type="GO" id="GO:0008023">
    <property type="term" value="C:transcription elongation factor complex"/>
    <property type="evidence" value="ECO:0007669"/>
    <property type="project" value="TreeGrafter"/>
</dbReference>
<evidence type="ECO:0000256" key="6">
    <source>
        <dbReference type="ARBA" id="ARBA00022490"/>
    </source>
</evidence>
<dbReference type="AlphaFoldDB" id="A0A3P7P8Y3"/>
<organism evidence="9 10">
    <name type="scientific">Dibothriocephalus latus</name>
    <name type="common">Fish tapeworm</name>
    <name type="synonym">Diphyllobothrium latum</name>
    <dbReference type="NCBI Taxonomy" id="60516"/>
    <lineage>
        <taxon>Eukaryota</taxon>
        <taxon>Metazoa</taxon>
        <taxon>Spiralia</taxon>
        <taxon>Lophotrochozoa</taxon>
        <taxon>Platyhelminthes</taxon>
        <taxon>Cestoda</taxon>
        <taxon>Eucestoda</taxon>
        <taxon>Diphyllobothriidea</taxon>
        <taxon>Diphyllobothriidae</taxon>
        <taxon>Dibothriocephalus</taxon>
    </lineage>
</organism>
<dbReference type="GO" id="GO:0033588">
    <property type="term" value="C:elongator holoenzyme complex"/>
    <property type="evidence" value="ECO:0007669"/>
    <property type="project" value="InterPro"/>
</dbReference>
<evidence type="ECO:0000256" key="1">
    <source>
        <dbReference type="ARBA" id="ARBA00004123"/>
    </source>
</evidence>
<dbReference type="InterPro" id="IPR027417">
    <property type="entry name" value="P-loop_NTPase"/>
</dbReference>
<evidence type="ECO:0000256" key="3">
    <source>
        <dbReference type="ARBA" id="ARBA00005043"/>
    </source>
</evidence>
<keyword evidence="8" id="KW-0539">Nucleus</keyword>
<dbReference type="GO" id="GO:0005737">
    <property type="term" value="C:cytoplasm"/>
    <property type="evidence" value="ECO:0007669"/>
    <property type="project" value="UniProtKB-SubCell"/>
</dbReference>
<sequence length="260" mass="28422">MGLLEECSVSSPCSNPPKNLAGLKKLVAQGQFVTASGSASFDALLGGGQIVGTTCLFVEDIHGTYANYFIKLFAAQGLVNSHRLCLISAVECYDGFLKSLPGLPEASKNPDASTGDDYLDIAWRYKDILPQATAPQKSSFSHQFDMASTLNLADYPTNEVSKCALRVDPRKSLRDNLDTVLEHITSIASSDQKQVNRSIIESLASPLWGRQPEDLPNCLANFLLRLRLILRDTFTVVYLTIPPSIIKVKRPNLPLTKHAL</sequence>
<keyword evidence="10" id="KW-1185">Reference proteome</keyword>